<keyword evidence="2 5" id="KW-0812">Transmembrane</keyword>
<evidence type="ECO:0000256" key="4">
    <source>
        <dbReference type="ARBA" id="ARBA00023136"/>
    </source>
</evidence>
<keyword evidence="3 5" id="KW-1133">Transmembrane helix</keyword>
<sequence>MASTTPPRWIDALLSSRGAEIAARILLTFPFWASGLIKLLDFSGGVAEMRQFGLEPAGLYNSLTIVVQLTGSALIIANRWTWLGAGALGVFTFLTILIVHAFWRLDGERAVTALHTAGEHMGMIGALILVSILALRPRAASEFREPREFAASGEGMLQR</sequence>
<proteinExistence type="predicted"/>
<evidence type="ECO:0000256" key="3">
    <source>
        <dbReference type="ARBA" id="ARBA00022989"/>
    </source>
</evidence>
<evidence type="ECO:0000313" key="7">
    <source>
        <dbReference type="Proteomes" id="UP001017257"/>
    </source>
</evidence>
<dbReference type="InterPro" id="IPR032808">
    <property type="entry name" value="DoxX"/>
</dbReference>
<reference evidence="6" key="1">
    <citation type="submission" date="2022-08" db="EMBL/GenBank/DDBJ databases">
        <title>Microvirga terrae sp. nov., isolated from soil.</title>
        <authorList>
            <person name="Kim K.H."/>
            <person name="Seo Y.L."/>
            <person name="Kim J.M."/>
            <person name="Lee J.K."/>
            <person name="Han D.M."/>
            <person name="Jeon C.O."/>
        </authorList>
    </citation>
    <scope>NUCLEOTIDE SEQUENCE</scope>
    <source>
        <strain evidence="6">R24</strain>
    </source>
</reference>
<evidence type="ECO:0000256" key="1">
    <source>
        <dbReference type="ARBA" id="ARBA00004141"/>
    </source>
</evidence>
<dbReference type="Pfam" id="PF07681">
    <property type="entry name" value="DoxX"/>
    <property type="match status" value="1"/>
</dbReference>
<evidence type="ECO:0000313" key="6">
    <source>
        <dbReference type="EMBL" id="UVF18522.1"/>
    </source>
</evidence>
<accession>A0ABY5RQP8</accession>
<keyword evidence="7" id="KW-1185">Reference proteome</keyword>
<name>A0ABY5RQP8_9HYPH</name>
<keyword evidence="4 5" id="KW-0472">Membrane</keyword>
<comment type="subcellular location">
    <subcellularLocation>
        <location evidence="1">Membrane</location>
        <topology evidence="1">Multi-pass membrane protein</topology>
    </subcellularLocation>
</comment>
<feature type="transmembrane region" description="Helical" evidence="5">
    <location>
        <begin position="59"/>
        <end position="77"/>
    </location>
</feature>
<organism evidence="6 7">
    <name type="scientific">Microvirga terrae</name>
    <dbReference type="NCBI Taxonomy" id="2740529"/>
    <lineage>
        <taxon>Bacteria</taxon>
        <taxon>Pseudomonadati</taxon>
        <taxon>Pseudomonadota</taxon>
        <taxon>Alphaproteobacteria</taxon>
        <taxon>Hyphomicrobiales</taxon>
        <taxon>Methylobacteriaceae</taxon>
        <taxon>Microvirga</taxon>
    </lineage>
</organism>
<evidence type="ECO:0000256" key="5">
    <source>
        <dbReference type="SAM" id="Phobius"/>
    </source>
</evidence>
<dbReference type="EMBL" id="CP102845">
    <property type="protein sequence ID" value="UVF18522.1"/>
    <property type="molecule type" value="Genomic_DNA"/>
</dbReference>
<evidence type="ECO:0000256" key="2">
    <source>
        <dbReference type="ARBA" id="ARBA00022692"/>
    </source>
</evidence>
<gene>
    <name evidence="6" type="ORF">HPT29_018820</name>
</gene>
<feature type="transmembrane region" description="Helical" evidence="5">
    <location>
        <begin position="21"/>
        <end position="39"/>
    </location>
</feature>
<protein>
    <submittedName>
        <fullName evidence="6">DoxX family protein</fullName>
    </submittedName>
</protein>
<dbReference type="Proteomes" id="UP001017257">
    <property type="component" value="Chromosome"/>
</dbReference>
<dbReference type="RefSeq" id="WP_173946124.1">
    <property type="nucleotide sequence ID" value="NZ_CP102845.1"/>
</dbReference>
<feature type="transmembrane region" description="Helical" evidence="5">
    <location>
        <begin position="84"/>
        <end position="105"/>
    </location>
</feature>
<feature type="transmembrane region" description="Helical" evidence="5">
    <location>
        <begin position="117"/>
        <end position="135"/>
    </location>
</feature>